<dbReference type="EMBL" id="CAJNOC010000642">
    <property type="protein sequence ID" value="CAF0786257.1"/>
    <property type="molecule type" value="Genomic_DNA"/>
</dbReference>
<dbReference type="InterPro" id="IPR032378">
    <property type="entry name" value="ZC3H15/TMA46_C"/>
</dbReference>
<gene>
    <name evidence="4" type="ORF">OXX778_LOCUS5732</name>
</gene>
<feature type="region of interest" description="Disordered" evidence="2">
    <location>
        <begin position="212"/>
        <end position="236"/>
    </location>
</feature>
<accession>A0A813RV54</accession>
<evidence type="ECO:0000313" key="5">
    <source>
        <dbReference type="Proteomes" id="UP000663879"/>
    </source>
</evidence>
<proteinExistence type="predicted"/>
<dbReference type="SMART" id="SM00591">
    <property type="entry name" value="RWD"/>
    <property type="match status" value="1"/>
</dbReference>
<dbReference type="Proteomes" id="UP000663879">
    <property type="component" value="Unassembled WGS sequence"/>
</dbReference>
<reference evidence="4" key="1">
    <citation type="submission" date="2021-02" db="EMBL/GenBank/DDBJ databases">
        <authorList>
            <person name="Nowell W R."/>
        </authorList>
    </citation>
    <scope>NUCLEOTIDE SEQUENCE</scope>
    <source>
        <strain evidence="4">Ploen Becks lab</strain>
    </source>
</reference>
<dbReference type="InterPro" id="IPR016135">
    <property type="entry name" value="UBQ-conjugating_enzyme/RWD"/>
</dbReference>
<keyword evidence="5" id="KW-1185">Reference proteome</keyword>
<dbReference type="InterPro" id="IPR040213">
    <property type="entry name" value="GIR2-like"/>
</dbReference>
<evidence type="ECO:0000256" key="2">
    <source>
        <dbReference type="SAM" id="MobiDB-lite"/>
    </source>
</evidence>
<dbReference type="AlphaFoldDB" id="A0A813RV54"/>
<organism evidence="4 5">
    <name type="scientific">Brachionus calyciflorus</name>
    <dbReference type="NCBI Taxonomy" id="104777"/>
    <lineage>
        <taxon>Eukaryota</taxon>
        <taxon>Metazoa</taxon>
        <taxon>Spiralia</taxon>
        <taxon>Gnathifera</taxon>
        <taxon>Rotifera</taxon>
        <taxon>Eurotatoria</taxon>
        <taxon>Monogononta</taxon>
        <taxon>Pseudotrocha</taxon>
        <taxon>Ploima</taxon>
        <taxon>Brachionidae</taxon>
        <taxon>Brachionus</taxon>
    </lineage>
</organism>
<evidence type="ECO:0000256" key="1">
    <source>
        <dbReference type="SAM" id="Coils"/>
    </source>
</evidence>
<name>A0A813RV54_9BILA</name>
<evidence type="ECO:0000259" key="3">
    <source>
        <dbReference type="PROSITE" id="PS50908"/>
    </source>
</evidence>
<dbReference type="Pfam" id="PF16543">
    <property type="entry name" value="DFRP_C"/>
    <property type="match status" value="1"/>
</dbReference>
<dbReference type="SUPFAM" id="SSF54495">
    <property type="entry name" value="UBC-like"/>
    <property type="match status" value="1"/>
</dbReference>
<evidence type="ECO:0000313" key="4">
    <source>
        <dbReference type="EMBL" id="CAF0786257.1"/>
    </source>
</evidence>
<dbReference type="Pfam" id="PF05773">
    <property type="entry name" value="RWD"/>
    <property type="match status" value="1"/>
</dbReference>
<dbReference type="PROSITE" id="PS50908">
    <property type="entry name" value="RWD"/>
    <property type="match status" value="1"/>
</dbReference>
<comment type="caution">
    <text evidence="4">The sequence shown here is derived from an EMBL/GenBank/DDBJ whole genome shotgun (WGS) entry which is preliminary data.</text>
</comment>
<keyword evidence="1" id="KW-0175">Coiled coil</keyword>
<dbReference type="InterPro" id="IPR006575">
    <property type="entry name" value="RWD_dom"/>
</dbReference>
<feature type="coiled-coil region" evidence="1">
    <location>
        <begin position="111"/>
        <end position="143"/>
    </location>
</feature>
<sequence length="236" mass="27871">MSNRDEQCMEVEALESIFPEVEVLETDPFHSLRFTLKSDNYDEDPDNEARIVIVFKFTTKYPEEAPKVKIEETENTSNESEIIEFLKVQAMENIGMPMIYTLVCALIEKLNQDNENRKIFEKNEKERLERLREEEELKRFEGTKVTVESFLKWKTVFDKEMAELRKQTIDNGPKKTTGKQLFEKDESLFTSDLQFTEGEVEVEVDESLFQDLDQLDLEDDEDDEYNPDDDEETDEE</sequence>
<dbReference type="PANTHER" id="PTHR12292">
    <property type="entry name" value="RWD DOMAIN-CONTAINING PROTEIN"/>
    <property type="match status" value="1"/>
</dbReference>
<protein>
    <recommendedName>
        <fullName evidence="3">RWD domain-containing protein</fullName>
    </recommendedName>
</protein>
<feature type="domain" description="RWD" evidence="3">
    <location>
        <begin position="9"/>
        <end position="113"/>
    </location>
</feature>
<dbReference type="Gene3D" id="3.10.110.10">
    <property type="entry name" value="Ubiquitin Conjugating Enzyme"/>
    <property type="match status" value="1"/>
</dbReference>
<dbReference type="OrthoDB" id="277175at2759"/>